<comment type="caution">
    <text evidence="2">The sequence shown here is derived from an EMBL/GenBank/DDBJ whole genome shotgun (WGS) entry which is preliminary data.</text>
</comment>
<organism evidence="2 3">
    <name type="scientific">Pseudocohnilembus persalinus</name>
    <name type="common">Ciliate</name>
    <dbReference type="NCBI Taxonomy" id="266149"/>
    <lineage>
        <taxon>Eukaryota</taxon>
        <taxon>Sar</taxon>
        <taxon>Alveolata</taxon>
        <taxon>Ciliophora</taxon>
        <taxon>Intramacronucleata</taxon>
        <taxon>Oligohymenophorea</taxon>
        <taxon>Scuticociliatia</taxon>
        <taxon>Philasterida</taxon>
        <taxon>Pseudocohnilembidae</taxon>
        <taxon>Pseudocohnilembus</taxon>
    </lineage>
</organism>
<evidence type="ECO:0000313" key="3">
    <source>
        <dbReference type="Proteomes" id="UP000054937"/>
    </source>
</evidence>
<sequence length="409" mass="48978">MQSEEQTLNVTCKKVGHENSPFVYFKFSEEKDKIIQCIYCMLKDKQEFNMKNIIKDIQTKKPWEIQNFPPHQDQNMQKKLQEAIKNAQDESFDDFKQKITQQIKNYYDIKEQESVNLLKQQKKQVLLEFEQIFQIIKPLNTYSLDKLKESLNQFFQEKIDINKLYEVQLELKKQFQYQVNINDILQNNEFQKKTQQQLKSFQQQLDEQIESFQKQIKIEIKQSHKINLIFNKSDIDLAVKREINLSTDEDKNQIIKYGDKTIETFKQVYSNNLDKNKTYNIKLKIKINREIRQHLRFALLDFKNRNQDYQKENAIILFHPEGYCKAINGLSADFQGLKFSQFFEDNQTVFNIIINFSKKQFEIFDSEKKCYIKNEIDQAKVPGQLIFGVYICQTYKQRAKLSILDATCI</sequence>
<accession>A0A0V0QRJ9</accession>
<keyword evidence="3" id="KW-1185">Reference proteome</keyword>
<evidence type="ECO:0000256" key="1">
    <source>
        <dbReference type="SAM" id="Coils"/>
    </source>
</evidence>
<keyword evidence="1" id="KW-0175">Coiled coil</keyword>
<dbReference type="AlphaFoldDB" id="A0A0V0QRJ9"/>
<dbReference type="Proteomes" id="UP000054937">
    <property type="component" value="Unassembled WGS sequence"/>
</dbReference>
<dbReference type="EMBL" id="LDAU01000110">
    <property type="protein sequence ID" value="KRX04797.1"/>
    <property type="molecule type" value="Genomic_DNA"/>
</dbReference>
<feature type="coiled-coil region" evidence="1">
    <location>
        <begin position="191"/>
        <end position="222"/>
    </location>
</feature>
<name>A0A0V0QRJ9_PSEPJ</name>
<gene>
    <name evidence="2" type="ORF">PPERSA_06431</name>
</gene>
<proteinExistence type="predicted"/>
<evidence type="ECO:0000313" key="2">
    <source>
        <dbReference type="EMBL" id="KRX04797.1"/>
    </source>
</evidence>
<protein>
    <submittedName>
        <fullName evidence="2">Uncharacterized protein</fullName>
    </submittedName>
</protein>
<reference evidence="2 3" key="1">
    <citation type="journal article" date="2015" name="Sci. Rep.">
        <title>Genome of the facultative scuticociliatosis pathogen Pseudocohnilembus persalinus provides insight into its virulence through horizontal gene transfer.</title>
        <authorList>
            <person name="Xiong J."/>
            <person name="Wang G."/>
            <person name="Cheng J."/>
            <person name="Tian M."/>
            <person name="Pan X."/>
            <person name="Warren A."/>
            <person name="Jiang C."/>
            <person name="Yuan D."/>
            <person name="Miao W."/>
        </authorList>
    </citation>
    <scope>NUCLEOTIDE SEQUENCE [LARGE SCALE GENOMIC DNA]</scope>
    <source>
        <strain evidence="2">36N120E</strain>
    </source>
</reference>
<dbReference type="InParanoid" id="A0A0V0QRJ9"/>